<sequence length="945" mass="102324">MPKLAEGHLDMSMILALRFCKVTLILLPKLHPFQRRIHGAILRFIEQEASVFLEHLQKYCSGGTIAYWQAYCARPMNSDILQEARNAQEQQVPSHMDSCEYKSGGKDLASAKSDKGSSQGWSPITQNHGSPESSRPTDPGFAAFSSKTASSTKPDLVQRAQMFDDKVSAAFGTPPLGQHAFTRPPQITFADSKTVASPPLAAPSITITTPTPTWSTTSSRSTLTSSASSVAVGTAPMTSVNSDKPKVVLPDPPKSGVQHLIQRFNKPSKPATIDSESVEGAIQQWRINVHPVAPPVSDPVPQLKAASTPFSQEIKSRKPIGSTGYGMSSVSSSGMNESVSCSEDSHSSGKMAGLRVLSEKEIHNSTSGREAFKRRVDITLQRSTHMEDQFFNDIVEARTNVTMSRIFGKEPLHTRDGADGYRVKDNSSGVRSSTVLSRAGSLPEKSVVNTMNEMKQANFTKKYKEDNEHMGTRDSGTGRDTSCRRQSSVTILPKEGVRPSLVKSMVNRLNGALPDSPMVPSTAGSLHENSSFARNSVSPSVTPSSSAMSSLTSPPTLLEISQSSPDSASVKGQHALEPASFVASSLAAVGSRSVSDCSRVKMRDGVNTTMDVASGQGDNVYEESRGSKSEAYGSNFGVHDSNPKTSSPSFNFHYQPKRSPKGPRSDAALERKSARNIDGVDCIESGDDRSDDGSLQYLDIDPHYEPDEWLQDNINDELDKNDEGDQDTASYSTSTHSPWKRENDIHSVRVADALKTVRDNGSPPEPQQINPSALPNASPLAAETGDRFKKGPSHSPLIPPKRTGFLTNLMKPFSTKNQASDNQIDMPETLAVSAMTSNTNNYSSRRQANSSFASTSSTSSLRQPLSMPLQLQRQSQTASKSVQMSPFTRSNSTLQNYSVRSTILGTLETPIPATSNSASLNVREATALVHERGLFRKPQSKFSRK</sequence>
<feature type="compositionally biased region" description="Low complexity" evidence="1">
    <location>
        <begin position="321"/>
        <end position="342"/>
    </location>
</feature>
<dbReference type="AlphaFoldDB" id="A0A9P6MPW0"/>
<dbReference type="EMBL" id="JAAAID010001734">
    <property type="protein sequence ID" value="KAG0008950.1"/>
    <property type="molecule type" value="Genomic_DNA"/>
</dbReference>
<comment type="caution">
    <text evidence="2">The sequence shown here is derived from an EMBL/GenBank/DDBJ whole genome shotgun (WGS) entry which is preliminary data.</text>
</comment>
<reference evidence="2" key="1">
    <citation type="journal article" date="2020" name="Fungal Divers.">
        <title>Resolving the Mortierellaceae phylogeny through synthesis of multi-gene phylogenetics and phylogenomics.</title>
        <authorList>
            <person name="Vandepol N."/>
            <person name="Liber J."/>
            <person name="Desiro A."/>
            <person name="Na H."/>
            <person name="Kennedy M."/>
            <person name="Barry K."/>
            <person name="Grigoriev I.V."/>
            <person name="Miller A.N."/>
            <person name="O'Donnell K."/>
            <person name="Stajich J.E."/>
            <person name="Bonito G."/>
        </authorList>
    </citation>
    <scope>NUCLEOTIDE SEQUENCE</scope>
    <source>
        <strain evidence="2">NRRL 2769</strain>
    </source>
</reference>
<feature type="region of interest" description="Disordered" evidence="1">
    <location>
        <begin position="85"/>
        <end position="153"/>
    </location>
</feature>
<feature type="compositionally biased region" description="Low complexity" evidence="1">
    <location>
        <begin position="141"/>
        <end position="153"/>
    </location>
</feature>
<evidence type="ECO:0000256" key="1">
    <source>
        <dbReference type="SAM" id="MobiDB-lite"/>
    </source>
</evidence>
<protein>
    <submittedName>
        <fullName evidence="2">Uncharacterized protein</fullName>
    </submittedName>
</protein>
<evidence type="ECO:0000313" key="3">
    <source>
        <dbReference type="Proteomes" id="UP000703661"/>
    </source>
</evidence>
<feature type="compositionally biased region" description="Polar residues" evidence="1">
    <location>
        <begin position="839"/>
        <end position="849"/>
    </location>
</feature>
<gene>
    <name evidence="2" type="ORF">BGZ80_002883</name>
</gene>
<keyword evidence="3" id="KW-1185">Reference proteome</keyword>
<feature type="compositionally biased region" description="Acidic residues" evidence="1">
    <location>
        <begin position="707"/>
        <end position="716"/>
    </location>
</feature>
<dbReference type="Proteomes" id="UP000703661">
    <property type="component" value="Unassembled WGS sequence"/>
</dbReference>
<feature type="region of interest" description="Disordered" evidence="1">
    <location>
        <begin position="757"/>
        <end position="801"/>
    </location>
</feature>
<feature type="compositionally biased region" description="Polar residues" evidence="1">
    <location>
        <begin position="474"/>
        <end position="487"/>
    </location>
</feature>
<feature type="compositionally biased region" description="Basic and acidic residues" evidence="1">
    <location>
        <begin position="663"/>
        <end position="675"/>
    </location>
</feature>
<feature type="compositionally biased region" description="Polar residues" evidence="1">
    <location>
        <begin position="522"/>
        <end position="535"/>
    </location>
</feature>
<feature type="compositionally biased region" description="Basic and acidic residues" evidence="1">
    <location>
        <begin position="462"/>
        <end position="472"/>
    </location>
</feature>
<feature type="region of interest" description="Disordered" evidence="1">
    <location>
        <begin position="512"/>
        <end position="572"/>
    </location>
</feature>
<organism evidence="2 3">
    <name type="scientific">Entomortierella chlamydospora</name>
    <dbReference type="NCBI Taxonomy" id="101097"/>
    <lineage>
        <taxon>Eukaryota</taxon>
        <taxon>Fungi</taxon>
        <taxon>Fungi incertae sedis</taxon>
        <taxon>Mucoromycota</taxon>
        <taxon>Mortierellomycotina</taxon>
        <taxon>Mortierellomycetes</taxon>
        <taxon>Mortierellales</taxon>
        <taxon>Mortierellaceae</taxon>
        <taxon>Entomortierella</taxon>
    </lineage>
</organism>
<feature type="compositionally biased region" description="Polar residues" evidence="1">
    <location>
        <begin position="727"/>
        <end position="737"/>
    </location>
</feature>
<proteinExistence type="predicted"/>
<feature type="region of interest" description="Disordered" evidence="1">
    <location>
        <begin position="307"/>
        <end position="348"/>
    </location>
</feature>
<feature type="compositionally biased region" description="Low complexity" evidence="1">
    <location>
        <begin position="536"/>
        <end position="558"/>
    </location>
</feature>
<evidence type="ECO:0000313" key="2">
    <source>
        <dbReference type="EMBL" id="KAG0008950.1"/>
    </source>
</evidence>
<feature type="region of interest" description="Disordered" evidence="1">
    <location>
        <begin position="462"/>
        <end position="487"/>
    </location>
</feature>
<feature type="compositionally biased region" description="Polar residues" evidence="1">
    <location>
        <begin position="116"/>
        <end position="136"/>
    </location>
</feature>
<feature type="region of interest" description="Disordered" evidence="1">
    <location>
        <begin position="608"/>
        <end position="745"/>
    </location>
</feature>
<feature type="compositionally biased region" description="Low complexity" evidence="1">
    <location>
        <begin position="850"/>
        <end position="860"/>
    </location>
</feature>
<accession>A0A9P6MPW0</accession>
<feature type="compositionally biased region" description="Polar residues" evidence="1">
    <location>
        <begin position="643"/>
        <end position="652"/>
    </location>
</feature>
<feature type="compositionally biased region" description="Low complexity" evidence="1">
    <location>
        <begin position="770"/>
        <end position="782"/>
    </location>
</feature>
<feature type="compositionally biased region" description="Polar residues" evidence="1">
    <location>
        <begin position="869"/>
        <end position="889"/>
    </location>
</feature>
<feature type="region of interest" description="Disordered" evidence="1">
    <location>
        <begin position="201"/>
        <end position="221"/>
    </location>
</feature>
<feature type="region of interest" description="Disordered" evidence="1">
    <location>
        <begin position="839"/>
        <end position="889"/>
    </location>
</feature>
<name>A0A9P6MPW0_9FUNG</name>